<keyword evidence="4" id="KW-1185">Reference proteome</keyword>
<dbReference type="InterPro" id="IPR036291">
    <property type="entry name" value="NAD(P)-bd_dom_sf"/>
</dbReference>
<dbReference type="EMBL" id="JAUQOM010000021">
    <property type="protein sequence ID" value="MDO7837316.1"/>
    <property type="molecule type" value="Genomic_DNA"/>
</dbReference>
<reference evidence="3" key="1">
    <citation type="submission" date="2023-07" db="EMBL/GenBank/DDBJ databases">
        <title>Bacterial whole genome sequence for Sphingobium sp. HBC34.</title>
        <authorList>
            <person name="Le V."/>
            <person name="Ko S.-R."/>
            <person name="Ahn C.-Y."/>
            <person name="Oh H.-M."/>
        </authorList>
    </citation>
    <scope>NUCLEOTIDE SEQUENCE</scope>
    <source>
        <strain evidence="3">HBC34</strain>
    </source>
</reference>
<dbReference type="CDD" id="cd05233">
    <property type="entry name" value="SDR_c"/>
    <property type="match status" value="1"/>
</dbReference>
<dbReference type="Gene3D" id="3.40.50.720">
    <property type="entry name" value="NAD(P)-binding Rossmann-like Domain"/>
    <property type="match status" value="1"/>
</dbReference>
<organism evidence="3 4">
    <name type="scientific">Sphingobium cyanobacteriorum</name>
    <dbReference type="NCBI Taxonomy" id="3063954"/>
    <lineage>
        <taxon>Bacteria</taxon>
        <taxon>Pseudomonadati</taxon>
        <taxon>Pseudomonadota</taxon>
        <taxon>Alphaproteobacteria</taxon>
        <taxon>Sphingomonadales</taxon>
        <taxon>Sphingomonadaceae</taxon>
        <taxon>Sphingobium</taxon>
    </lineage>
</organism>
<dbReference type="PANTHER" id="PTHR43477">
    <property type="entry name" value="DIHYDROANTICAPSIN 7-DEHYDROGENASE"/>
    <property type="match status" value="1"/>
</dbReference>
<dbReference type="GO" id="GO:0016491">
    <property type="term" value="F:oxidoreductase activity"/>
    <property type="evidence" value="ECO:0007669"/>
    <property type="project" value="UniProtKB-KW"/>
</dbReference>
<dbReference type="InterPro" id="IPR051122">
    <property type="entry name" value="SDR_DHRS6-like"/>
</dbReference>
<evidence type="ECO:0000313" key="4">
    <source>
        <dbReference type="Proteomes" id="UP001176471"/>
    </source>
</evidence>
<dbReference type="PROSITE" id="PS00061">
    <property type="entry name" value="ADH_SHORT"/>
    <property type="match status" value="1"/>
</dbReference>
<evidence type="ECO:0000256" key="1">
    <source>
        <dbReference type="ARBA" id="ARBA00006484"/>
    </source>
</evidence>
<protein>
    <submittedName>
        <fullName evidence="3">SDR family oxidoreductase</fullName>
        <ecNumber evidence="3">1.-.-.-</ecNumber>
    </submittedName>
</protein>
<dbReference type="PANTHER" id="PTHR43477:SF1">
    <property type="entry name" value="DIHYDROANTICAPSIN 7-DEHYDROGENASE"/>
    <property type="match status" value="1"/>
</dbReference>
<keyword evidence="2 3" id="KW-0560">Oxidoreductase</keyword>
<evidence type="ECO:0000313" key="3">
    <source>
        <dbReference type="EMBL" id="MDO7837316.1"/>
    </source>
</evidence>
<dbReference type="Pfam" id="PF13561">
    <property type="entry name" value="adh_short_C2"/>
    <property type="match status" value="1"/>
</dbReference>
<accession>A0ABT8ZS00</accession>
<sequence>MIRHENAVVVVTGAASGVGAATARRFAAEGAKILLCDVQDAAAPLEAIRAAGGVAEQFRVDLSAAGAGSKIIAEAGRIFGGVDILIHNAGFGTGGTIETTSEADLQKVFQINLMAAISLARAAIPVLRGRGGGSLLFTSALAGRRYLPNAIAYSVSKAAIDQLTRALAMDHAREGIRVNAVAPGPVNTPMLHEACQVYGISPDRLAAGMPTGRLTEPDEIAALFAYLASADARSITGQVIGMDGGMSAGFFPPAPAGDHA</sequence>
<dbReference type="RefSeq" id="WP_304537615.1">
    <property type="nucleotide sequence ID" value="NZ_JAUQOM010000021.1"/>
</dbReference>
<comment type="similarity">
    <text evidence="1">Belongs to the short-chain dehydrogenases/reductases (SDR) family.</text>
</comment>
<dbReference type="SUPFAM" id="SSF51735">
    <property type="entry name" value="NAD(P)-binding Rossmann-fold domains"/>
    <property type="match status" value="1"/>
</dbReference>
<dbReference type="InterPro" id="IPR002347">
    <property type="entry name" value="SDR_fam"/>
</dbReference>
<dbReference type="PRINTS" id="PR00080">
    <property type="entry name" value="SDRFAMILY"/>
</dbReference>
<name>A0ABT8ZS00_9SPHN</name>
<dbReference type="PRINTS" id="PR00081">
    <property type="entry name" value="GDHRDH"/>
</dbReference>
<comment type="caution">
    <text evidence="3">The sequence shown here is derived from an EMBL/GenBank/DDBJ whole genome shotgun (WGS) entry which is preliminary data.</text>
</comment>
<gene>
    <name evidence="3" type="ORF">Q4610_19910</name>
</gene>
<proteinExistence type="inferred from homology"/>
<evidence type="ECO:0000256" key="2">
    <source>
        <dbReference type="ARBA" id="ARBA00023002"/>
    </source>
</evidence>
<dbReference type="Proteomes" id="UP001176471">
    <property type="component" value="Unassembled WGS sequence"/>
</dbReference>
<dbReference type="EC" id="1.-.-.-" evidence="3"/>
<dbReference type="InterPro" id="IPR020904">
    <property type="entry name" value="Sc_DH/Rdtase_CS"/>
</dbReference>